<comment type="caution">
    <text evidence="18">The sequence shown here is derived from an EMBL/GenBank/DDBJ whole genome shotgun (WGS) entry which is preliminary data.</text>
</comment>
<keyword evidence="6 15" id="KW-0963">Cytoplasm</keyword>
<dbReference type="OrthoDB" id="9777881at2"/>
<comment type="pathway">
    <text evidence="2 15">Purine metabolism; IMP biosynthesis via de novo pathway; 5-amino-1-(5-phospho-D-ribosyl)imidazole from N(2)-formyl-N(1)-(5-phospho-D-ribosyl)glycinamide: step 2/2.</text>
</comment>
<evidence type="ECO:0000256" key="11">
    <source>
        <dbReference type="ARBA" id="ARBA00031908"/>
    </source>
</evidence>
<dbReference type="AlphaFoldDB" id="A0A067W7N7"/>
<evidence type="ECO:0000313" key="19">
    <source>
        <dbReference type="Proteomes" id="UP000027015"/>
    </source>
</evidence>
<dbReference type="InterPro" id="IPR010918">
    <property type="entry name" value="PurM-like_C_dom"/>
</dbReference>
<dbReference type="Proteomes" id="UP000027015">
    <property type="component" value="Unassembled WGS sequence"/>
</dbReference>
<dbReference type="SUPFAM" id="SSF56042">
    <property type="entry name" value="PurM C-terminal domain-like"/>
    <property type="match status" value="1"/>
</dbReference>
<evidence type="ECO:0000256" key="7">
    <source>
        <dbReference type="ARBA" id="ARBA00022598"/>
    </source>
</evidence>
<evidence type="ECO:0000256" key="10">
    <source>
        <dbReference type="ARBA" id="ARBA00022840"/>
    </source>
</evidence>
<dbReference type="GO" id="GO:0046084">
    <property type="term" value="P:adenine biosynthetic process"/>
    <property type="evidence" value="ECO:0007669"/>
    <property type="project" value="TreeGrafter"/>
</dbReference>
<dbReference type="GO" id="GO:0004641">
    <property type="term" value="F:phosphoribosylformylglycinamidine cyclo-ligase activity"/>
    <property type="evidence" value="ECO:0007669"/>
    <property type="project" value="UniProtKB-UniRule"/>
</dbReference>
<comment type="subcellular location">
    <subcellularLocation>
        <location evidence="1 15">Cytoplasm</location>
    </subcellularLocation>
</comment>
<dbReference type="EMBL" id="AHPL01000009">
    <property type="protein sequence ID" value="KEC54881.1"/>
    <property type="molecule type" value="Genomic_DNA"/>
</dbReference>
<evidence type="ECO:0000313" key="18">
    <source>
        <dbReference type="EMBL" id="KEC54881.1"/>
    </source>
</evidence>
<dbReference type="eggNOG" id="COG0150">
    <property type="taxonomic scope" value="Bacteria"/>
</dbReference>
<dbReference type="Pfam" id="PF00586">
    <property type="entry name" value="AIRS"/>
    <property type="match status" value="1"/>
</dbReference>
<dbReference type="InterPro" id="IPR036676">
    <property type="entry name" value="PurM-like_C_sf"/>
</dbReference>
<dbReference type="InterPro" id="IPR036921">
    <property type="entry name" value="PurM-like_N_sf"/>
</dbReference>
<evidence type="ECO:0000256" key="5">
    <source>
        <dbReference type="ARBA" id="ARBA00020367"/>
    </source>
</evidence>
<dbReference type="SUPFAM" id="SSF55326">
    <property type="entry name" value="PurM N-terminal domain-like"/>
    <property type="match status" value="1"/>
</dbReference>
<dbReference type="UniPathway" id="UPA00074">
    <property type="reaction ID" value="UER00129"/>
</dbReference>
<evidence type="ECO:0000256" key="9">
    <source>
        <dbReference type="ARBA" id="ARBA00022755"/>
    </source>
</evidence>
<keyword evidence="19" id="KW-1185">Reference proteome</keyword>
<reference evidence="18 19" key="1">
    <citation type="submission" date="2012-04" db="EMBL/GenBank/DDBJ databases">
        <title>The Genome Sequence of Bartonella koehlerae C-29.</title>
        <authorList>
            <consortium name="The Broad Institute Genome Sequencing Platform"/>
            <consortium name="The Broad Institute Genome Sequencing Center for Infectious Disease"/>
            <person name="Feldgarden M."/>
            <person name="Kirby J."/>
            <person name="Kosoy M."/>
            <person name="Birtles R."/>
            <person name="Probert W.S."/>
            <person name="Chiaraviglio L."/>
            <person name="Walker B."/>
            <person name="Young S.K."/>
            <person name="Zeng Q."/>
            <person name="Gargeya S."/>
            <person name="Fitzgerald M."/>
            <person name="Haas B."/>
            <person name="Abouelleil A."/>
            <person name="Alvarado L."/>
            <person name="Arachchi H.M."/>
            <person name="Berlin A.M."/>
            <person name="Chapman S.B."/>
            <person name="Goldberg J."/>
            <person name="Griggs A."/>
            <person name="Gujja S."/>
            <person name="Hansen M."/>
            <person name="Howarth C."/>
            <person name="Imamovic A."/>
            <person name="Larimer J."/>
            <person name="McCowen C."/>
            <person name="Montmayeur A."/>
            <person name="Murphy C."/>
            <person name="Neiman D."/>
            <person name="Pearson M."/>
            <person name="Priest M."/>
            <person name="Roberts A."/>
            <person name="Saif S."/>
            <person name="Shea T."/>
            <person name="Sisk P."/>
            <person name="Sykes S."/>
            <person name="Wortman J."/>
            <person name="Nusbaum C."/>
            <person name="Birren B."/>
        </authorList>
    </citation>
    <scope>NUCLEOTIDE SEQUENCE [LARGE SCALE GENOMIC DNA]</scope>
    <source>
        <strain evidence="18 19">C-29</strain>
    </source>
</reference>
<dbReference type="PANTHER" id="PTHR10520:SF12">
    <property type="entry name" value="TRIFUNCTIONAL PURINE BIOSYNTHETIC PROTEIN ADENOSINE-3"/>
    <property type="match status" value="1"/>
</dbReference>
<keyword evidence="10 15" id="KW-0067">ATP-binding</keyword>
<name>A0A067W7N7_9HYPH</name>
<dbReference type="Gene3D" id="3.30.1330.10">
    <property type="entry name" value="PurM-like, N-terminal domain"/>
    <property type="match status" value="1"/>
</dbReference>
<dbReference type="PATRIC" id="fig|1134510.3.peg.1209"/>
<keyword evidence="9 15" id="KW-0658">Purine biosynthesis</keyword>
<dbReference type="FunFam" id="3.30.1330.10:FF:000001">
    <property type="entry name" value="Phosphoribosylformylglycinamidine cyclo-ligase"/>
    <property type="match status" value="1"/>
</dbReference>
<comment type="catalytic activity">
    <reaction evidence="14 15">
        <text>2-formamido-N(1)-(5-O-phospho-beta-D-ribosyl)acetamidine + ATP = 5-amino-1-(5-phospho-beta-D-ribosyl)imidazole + ADP + phosphate + H(+)</text>
        <dbReference type="Rhea" id="RHEA:23032"/>
        <dbReference type="ChEBI" id="CHEBI:15378"/>
        <dbReference type="ChEBI" id="CHEBI:30616"/>
        <dbReference type="ChEBI" id="CHEBI:43474"/>
        <dbReference type="ChEBI" id="CHEBI:137981"/>
        <dbReference type="ChEBI" id="CHEBI:147287"/>
        <dbReference type="ChEBI" id="CHEBI:456216"/>
        <dbReference type="EC" id="6.3.3.1"/>
    </reaction>
</comment>
<gene>
    <name evidence="15" type="primary">purM</name>
    <name evidence="18" type="ORF">O9A_01072</name>
</gene>
<dbReference type="PANTHER" id="PTHR10520">
    <property type="entry name" value="TRIFUNCTIONAL PURINE BIOSYNTHETIC PROTEIN ADENOSINE-3-RELATED"/>
    <property type="match status" value="1"/>
</dbReference>
<dbReference type="RefSeq" id="WP_034459420.1">
    <property type="nucleotide sequence ID" value="NZ_CADEAH010000006.1"/>
</dbReference>
<dbReference type="STRING" id="1134510.O9A_01072"/>
<accession>A0A067W7N7</accession>
<dbReference type="GO" id="GO:0005524">
    <property type="term" value="F:ATP binding"/>
    <property type="evidence" value="ECO:0007669"/>
    <property type="project" value="UniProtKB-KW"/>
</dbReference>
<evidence type="ECO:0000256" key="13">
    <source>
        <dbReference type="ARBA" id="ARBA00033093"/>
    </source>
</evidence>
<sequence>MSNQDLINDKSKNGLTYAEAGVNIDMGNAMVEKIKPFIRATKRAGTDAEIGGFGGLFDLKAAGFTDPILVAANDGVGTKLKIAIEVGIHDTIGIDLVAMCVNDLLVQGAEPLFFLDYFATGKLDPEQGAAIVSGIAAGCQQAGAALIGGETAEMPGMYAKGDYDLAGFAVGATERSTLLPSKDLAEGDIILGLSSSGIHSNGFSIVRRIVQQSDLKWDDHAPFNPQMNLSTALLTPTRIYVKSLLPIIKNYKGIKALSHITGGGFPENIPRVLPSSLCAEINLSAIHAPSIFSWIAKQGKIEELEMLRTFNCGIGMIMIVAQHEIEKIIQELEMQGETVTLLGKLTKRQNKGITFKGALHL</sequence>
<evidence type="ECO:0000256" key="2">
    <source>
        <dbReference type="ARBA" id="ARBA00004686"/>
    </source>
</evidence>
<evidence type="ECO:0000256" key="3">
    <source>
        <dbReference type="ARBA" id="ARBA00010280"/>
    </source>
</evidence>
<evidence type="ECO:0000256" key="8">
    <source>
        <dbReference type="ARBA" id="ARBA00022741"/>
    </source>
</evidence>
<dbReference type="FunFam" id="3.90.650.10:FF:000011">
    <property type="entry name" value="Phosphoribosylformylglycinamidine cyclo-ligase"/>
    <property type="match status" value="1"/>
</dbReference>
<evidence type="ECO:0000256" key="4">
    <source>
        <dbReference type="ARBA" id="ARBA00013047"/>
    </source>
</evidence>
<evidence type="ECO:0000256" key="6">
    <source>
        <dbReference type="ARBA" id="ARBA00022490"/>
    </source>
</evidence>
<proteinExistence type="inferred from homology"/>
<dbReference type="GO" id="GO:0006189">
    <property type="term" value="P:'de novo' IMP biosynthetic process"/>
    <property type="evidence" value="ECO:0007669"/>
    <property type="project" value="UniProtKB-UniRule"/>
</dbReference>
<dbReference type="Gene3D" id="3.90.650.10">
    <property type="entry name" value="PurM-like C-terminal domain"/>
    <property type="match status" value="1"/>
</dbReference>
<dbReference type="HAMAP" id="MF_00741">
    <property type="entry name" value="AIRS"/>
    <property type="match status" value="1"/>
</dbReference>
<evidence type="ECO:0000256" key="1">
    <source>
        <dbReference type="ARBA" id="ARBA00004496"/>
    </source>
</evidence>
<feature type="domain" description="PurM-like N-terminal" evidence="16">
    <location>
        <begin position="69"/>
        <end position="172"/>
    </location>
</feature>
<dbReference type="Pfam" id="PF02769">
    <property type="entry name" value="AIRS_C"/>
    <property type="match status" value="1"/>
</dbReference>
<feature type="domain" description="PurM-like C-terminal" evidence="17">
    <location>
        <begin position="186"/>
        <end position="354"/>
    </location>
</feature>
<dbReference type="CDD" id="cd02196">
    <property type="entry name" value="PurM"/>
    <property type="match status" value="1"/>
</dbReference>
<organism evidence="18 19">
    <name type="scientific">Bartonella koehlerae C-29</name>
    <dbReference type="NCBI Taxonomy" id="1134510"/>
    <lineage>
        <taxon>Bacteria</taxon>
        <taxon>Pseudomonadati</taxon>
        <taxon>Pseudomonadota</taxon>
        <taxon>Alphaproteobacteria</taxon>
        <taxon>Hyphomicrobiales</taxon>
        <taxon>Bartonellaceae</taxon>
        <taxon>Bartonella</taxon>
    </lineage>
</organism>
<evidence type="ECO:0000256" key="15">
    <source>
        <dbReference type="HAMAP-Rule" id="MF_00741"/>
    </source>
</evidence>
<protein>
    <recommendedName>
        <fullName evidence="5 15">Phosphoribosylformylglycinamidine cyclo-ligase</fullName>
        <ecNumber evidence="4 15">6.3.3.1</ecNumber>
    </recommendedName>
    <alternativeName>
        <fullName evidence="12 15">AIR synthase</fullName>
    </alternativeName>
    <alternativeName>
        <fullName evidence="13 15">AIRS</fullName>
    </alternativeName>
    <alternativeName>
        <fullName evidence="11 15">Phosphoribosyl-aminoimidazole synthetase</fullName>
    </alternativeName>
</protein>
<keyword evidence="7 15" id="KW-0436">Ligase</keyword>
<evidence type="ECO:0000256" key="14">
    <source>
        <dbReference type="ARBA" id="ARBA00049057"/>
    </source>
</evidence>
<comment type="similarity">
    <text evidence="3 15">Belongs to the AIR synthase family.</text>
</comment>
<dbReference type="EC" id="6.3.3.1" evidence="4 15"/>
<evidence type="ECO:0000259" key="16">
    <source>
        <dbReference type="Pfam" id="PF00586"/>
    </source>
</evidence>
<dbReference type="InterPro" id="IPR016188">
    <property type="entry name" value="PurM-like_N"/>
</dbReference>
<dbReference type="GO" id="GO:0004637">
    <property type="term" value="F:phosphoribosylamine-glycine ligase activity"/>
    <property type="evidence" value="ECO:0007669"/>
    <property type="project" value="TreeGrafter"/>
</dbReference>
<evidence type="ECO:0000259" key="17">
    <source>
        <dbReference type="Pfam" id="PF02769"/>
    </source>
</evidence>
<keyword evidence="8 15" id="KW-0547">Nucleotide-binding</keyword>
<dbReference type="HOGENOM" id="CLU_047116_0_0_5"/>
<evidence type="ECO:0000256" key="12">
    <source>
        <dbReference type="ARBA" id="ARBA00032931"/>
    </source>
</evidence>
<dbReference type="NCBIfam" id="TIGR00878">
    <property type="entry name" value="purM"/>
    <property type="match status" value="1"/>
</dbReference>
<dbReference type="GO" id="GO:0005829">
    <property type="term" value="C:cytosol"/>
    <property type="evidence" value="ECO:0007669"/>
    <property type="project" value="TreeGrafter"/>
</dbReference>
<dbReference type="InterPro" id="IPR004733">
    <property type="entry name" value="PurM_cligase"/>
</dbReference>